<reference evidence="4" key="1">
    <citation type="journal article" date="2019" name="Int. J. Syst. Evol. Microbiol.">
        <title>The Global Catalogue of Microorganisms (GCM) 10K type strain sequencing project: providing services to taxonomists for standard genome sequencing and annotation.</title>
        <authorList>
            <consortium name="The Broad Institute Genomics Platform"/>
            <consortium name="The Broad Institute Genome Sequencing Center for Infectious Disease"/>
            <person name="Wu L."/>
            <person name="Ma J."/>
        </authorList>
    </citation>
    <scope>NUCLEOTIDE SEQUENCE [LARGE SCALE GENOMIC DNA]</scope>
    <source>
        <strain evidence="4">DT72</strain>
    </source>
</reference>
<accession>A0ABW4P923</accession>
<keyword evidence="4" id="KW-1185">Reference proteome</keyword>
<dbReference type="PANTHER" id="PTHR43403:SF1">
    <property type="entry name" value="NAD-SPECIFIC GLUTAMATE DEHYDROGENASE"/>
    <property type="match status" value="1"/>
</dbReference>
<feature type="domain" description="NAD-specific glutamate dehydrogenase C-terminal" evidence="2">
    <location>
        <begin position="724"/>
        <end position="898"/>
    </location>
</feature>
<evidence type="ECO:0000313" key="4">
    <source>
        <dbReference type="Proteomes" id="UP001597286"/>
    </source>
</evidence>
<feature type="domain" description="NAD-glutamate dehydrogenase catalytic" evidence="1">
    <location>
        <begin position="192"/>
        <end position="678"/>
    </location>
</feature>
<sequence>MSRTLTSVAADGPLSAGTVVDQPSLRFSTTSGAGNTLQAEVVWPHGDAPLLADLVETFAHLDLCVATHDLVSSDRESVHRFTFRTGAAEWDAVTEALVSDAFVAATTGAVEVDGYLRLVATAGLPWREAVLVRALARYARQSGLELSTTSVVDLLAARPAYTRALVALFRARFAPVPGDRDADVAAAEDTLTSAVAATTTLDEDRLLRGLWSVVSATLRTNWFRPHVQAGAPIALKLDPSRVSLPASVVPYREIFVHAPGVEGSHVRGGPISRGGLRWSDRRDDFRTEVLGLMRTQVVKNSLIVPIGAKGAFVVRGTADPTAAEVEAAYSAFVGALLDVTDNVVDGVTVHPPETVVHDGPDPYLVVAADKGTARFSDLANGIALGRGFWLGDAFASGGATGYDHKKMGITARGAWCSVRRHLAEAGIDVDTDAFTVVGVGDMSGDVFGNGMLLSRQIRLVGAFDHRHVFLDPDPDTEHSYLERERLAGLERSSWDDYDRTVISPGGGVWPRTAKSIPLSPQVRRRLGVDATELAPHEVIRALLRAEVDLLWNGGIGTYVKASVESHSDAADPASDVVRVDADTLRCRSIGEGGNLGLTQRARVEYALAGGRVNADFIDNAAGVATSDREVNLKIALDTAVHKGALTAAARDALLADVSDDIARSVLDDCDRQTLAISLAEANASFLLSRHERLIENLEDATSIDRAADVLPSRTELAARRRAGVGLVRPEIAVLLARSKNLVRSELLDSADLDDPAFDGLLDEYFPARIREVVGPDLRGHRVAREIVAVVVANQLIDRVGPGFIHRLEERAGATTAEIVTAYAVVRSAFDVDRLWNDVLAIPDIGRQTRLDLLSGVQELIERATSWLLRARRGGHGPAVDGARLADAVAGLGAALPRLSGRLESDLATLRVLAQAPALADAAERTGHHVTRAAQAYRELGSGLGLDWLCTAMSPDGKAGYWDTMAADVVADELQERWHALVEVLLSDLGAEEPVAEAVDRWRESNPTGSARLTTMIGELRSEGRADGVRGCVVSAELALAVRTAVTPAGR</sequence>
<dbReference type="PANTHER" id="PTHR43403">
    <property type="entry name" value="NAD-SPECIFIC GLUTAMATE DEHYDROGENASE"/>
    <property type="match status" value="1"/>
</dbReference>
<name>A0ABW4P923_9NOCA</name>
<dbReference type="RefSeq" id="WP_378487481.1">
    <property type="nucleotide sequence ID" value="NZ_JBHUFB010000020.1"/>
</dbReference>
<dbReference type="InterPro" id="IPR049056">
    <property type="entry name" value="NAD_Glu_DH_HM3"/>
</dbReference>
<dbReference type="Pfam" id="PF21074">
    <property type="entry name" value="GDH_C"/>
    <property type="match status" value="2"/>
</dbReference>
<evidence type="ECO:0000313" key="3">
    <source>
        <dbReference type="EMBL" id="MFD1815031.1"/>
    </source>
</evidence>
<proteinExistence type="predicted"/>
<evidence type="ECO:0000259" key="1">
    <source>
        <dbReference type="Pfam" id="PF05088"/>
    </source>
</evidence>
<comment type="caution">
    <text evidence="3">The sequence shown here is derived from an EMBL/GenBank/DDBJ whole genome shotgun (WGS) entry which is preliminary data.</text>
</comment>
<dbReference type="Proteomes" id="UP001597286">
    <property type="component" value="Unassembled WGS sequence"/>
</dbReference>
<dbReference type="SUPFAM" id="SSF53223">
    <property type="entry name" value="Aminoacid dehydrogenase-like, N-terminal domain"/>
    <property type="match status" value="1"/>
</dbReference>
<dbReference type="SUPFAM" id="SSF51735">
    <property type="entry name" value="NAD(P)-binding Rossmann-fold domains"/>
    <property type="match status" value="1"/>
</dbReference>
<dbReference type="EMBL" id="JBHUFB010000020">
    <property type="protein sequence ID" value="MFD1815031.1"/>
    <property type="molecule type" value="Genomic_DNA"/>
</dbReference>
<dbReference type="Pfam" id="PF05088">
    <property type="entry name" value="Bac_GDH_CD"/>
    <property type="match status" value="1"/>
</dbReference>
<dbReference type="Gene3D" id="3.40.50.720">
    <property type="entry name" value="NAD(P)-binding Rossmann-like Domain"/>
    <property type="match status" value="1"/>
</dbReference>
<dbReference type="InterPro" id="IPR007780">
    <property type="entry name" value="NAD_Glu_DH_bac"/>
</dbReference>
<dbReference type="Pfam" id="PF21078">
    <property type="entry name" value="GDH_HM3"/>
    <property type="match status" value="1"/>
</dbReference>
<feature type="domain" description="NAD-specific glutamate dehydrogenase C-terminal" evidence="2">
    <location>
        <begin position="902"/>
        <end position="1037"/>
    </location>
</feature>
<organism evidence="3 4">
    <name type="scientific">Rhodococcus gannanensis</name>
    <dbReference type="NCBI Taxonomy" id="1960308"/>
    <lineage>
        <taxon>Bacteria</taxon>
        <taxon>Bacillati</taxon>
        <taxon>Actinomycetota</taxon>
        <taxon>Actinomycetes</taxon>
        <taxon>Mycobacteriales</taxon>
        <taxon>Nocardiaceae</taxon>
        <taxon>Rhodococcus</taxon>
    </lineage>
</organism>
<dbReference type="InterPro" id="IPR036291">
    <property type="entry name" value="NAD(P)-bd_dom_sf"/>
</dbReference>
<dbReference type="InterPro" id="IPR046346">
    <property type="entry name" value="Aminoacid_DH-like_N_sf"/>
</dbReference>
<dbReference type="InterPro" id="IPR048381">
    <property type="entry name" value="GDH_C"/>
</dbReference>
<evidence type="ECO:0000259" key="2">
    <source>
        <dbReference type="Pfam" id="PF21074"/>
    </source>
</evidence>
<gene>
    <name evidence="3" type="ORF">ACFSJG_22665</name>
</gene>
<dbReference type="InterPro" id="IPR028971">
    <property type="entry name" value="NAD-GDH_cat"/>
</dbReference>
<protein>
    <submittedName>
        <fullName evidence="3">NAD-glutamate dehydrogenase domain-containing protein</fullName>
    </submittedName>
</protein>